<dbReference type="CDD" id="cd14845">
    <property type="entry name" value="L-Ala-D-Glu_peptidase_like"/>
    <property type="match status" value="1"/>
</dbReference>
<dbReference type="EMBL" id="CP000827">
    <property type="protein sequence ID" value="ABV44021.1"/>
    <property type="molecule type" value="Genomic_DNA"/>
</dbReference>
<dbReference type="AlphaFoldDB" id="A8GLN1"/>
<protein>
    <recommendedName>
        <fullName evidence="1">Peptidase M15C domain-containing protein</fullName>
    </recommendedName>
</protein>
<dbReference type="KEGG" id="spe:Spro_4929"/>
<dbReference type="InterPro" id="IPR009045">
    <property type="entry name" value="Zn_M74/Hedgehog-like"/>
</dbReference>
<dbReference type="GO" id="GO:0008233">
    <property type="term" value="F:peptidase activity"/>
    <property type="evidence" value="ECO:0007669"/>
    <property type="project" value="InterPro"/>
</dbReference>
<evidence type="ECO:0000259" key="1">
    <source>
        <dbReference type="Pfam" id="PF13539"/>
    </source>
</evidence>
<keyword evidence="2" id="KW-0614">Plasmid</keyword>
<name>A8GLN1_SERP5</name>
<geneLocation type="plasmid" evidence="2">
    <name>pSPRO01</name>
</geneLocation>
<dbReference type="Pfam" id="PF13539">
    <property type="entry name" value="Peptidase_M15_4"/>
    <property type="match status" value="1"/>
</dbReference>
<accession>A8GLN1</accession>
<dbReference type="SUPFAM" id="SSF55166">
    <property type="entry name" value="Hedgehog/DD-peptidase"/>
    <property type="match status" value="1"/>
</dbReference>
<dbReference type="InterPro" id="IPR039561">
    <property type="entry name" value="Peptidase_M15C"/>
</dbReference>
<dbReference type="eggNOG" id="COG3108">
    <property type="taxonomic scope" value="Bacteria"/>
</dbReference>
<gene>
    <name evidence="2" type="ordered locus">Spro_4929</name>
</gene>
<dbReference type="HOGENOM" id="CLU_109248_3_1_6"/>
<organism evidence="2">
    <name type="scientific">Serratia proteamaculans (strain 568)</name>
    <dbReference type="NCBI Taxonomy" id="399741"/>
    <lineage>
        <taxon>Bacteria</taxon>
        <taxon>Pseudomonadati</taxon>
        <taxon>Pseudomonadota</taxon>
        <taxon>Gammaproteobacteria</taxon>
        <taxon>Enterobacterales</taxon>
        <taxon>Yersiniaceae</taxon>
        <taxon>Serratia</taxon>
    </lineage>
</organism>
<sequence length="154" mass="17401" precursor="true">MRRFAWPFLLPGETSCNWLVRKEETYMANIFSERSETNLKGVNSDLVKVARLALELSPVDFGITEGLRDMAKQREMVRTGKSQTLKSRHLTGHAVDVVAYVGGKVSWDWGPYEQIAKAFKLAGSQLGIKIEWGGDWKTLKDGPHFQLTVKDYPA</sequence>
<evidence type="ECO:0000313" key="2">
    <source>
        <dbReference type="EMBL" id="ABV44021.1"/>
    </source>
</evidence>
<reference evidence="2" key="1">
    <citation type="submission" date="2007-09" db="EMBL/GenBank/DDBJ databases">
        <title>Complete sequence of plasmid of Serratia proteamaculans 568.</title>
        <authorList>
            <consortium name="US DOE Joint Genome Institute"/>
            <person name="Copeland A."/>
            <person name="Lucas S."/>
            <person name="Lapidus A."/>
            <person name="Barry K."/>
            <person name="Glavina del Rio T."/>
            <person name="Dalin E."/>
            <person name="Tice H."/>
            <person name="Pitluck S."/>
            <person name="Chain P."/>
            <person name="Malfatti S."/>
            <person name="Shin M."/>
            <person name="Vergez L."/>
            <person name="Schmutz J."/>
            <person name="Larimer F."/>
            <person name="Land M."/>
            <person name="Hauser L."/>
            <person name="Kyrpides N."/>
            <person name="Kim E."/>
            <person name="Taghavi S."/>
            <person name="Newman L."/>
            <person name="Vangronsveld J."/>
            <person name="van der Lelie D."/>
            <person name="Richardson P."/>
        </authorList>
    </citation>
    <scope>NUCLEOTIDE SEQUENCE [LARGE SCALE GENOMIC DNA]</scope>
    <source>
        <strain evidence="2">568</strain>
        <plasmid evidence="2">pSPRO01</plasmid>
    </source>
</reference>
<proteinExistence type="predicted"/>
<dbReference type="Gene3D" id="3.30.1380.10">
    <property type="match status" value="1"/>
</dbReference>
<feature type="domain" description="Peptidase M15C" evidence="1">
    <location>
        <begin position="82"/>
        <end position="147"/>
    </location>
</feature>